<dbReference type="Proteomes" id="UP000736335">
    <property type="component" value="Unassembled WGS sequence"/>
</dbReference>
<name>A0A9P6L9W2_9AGAM</name>
<feature type="transmembrane region" description="Helical" evidence="1">
    <location>
        <begin position="61"/>
        <end position="85"/>
    </location>
</feature>
<evidence type="ECO:0000313" key="3">
    <source>
        <dbReference type="EMBL" id="KAF9789838.1"/>
    </source>
</evidence>
<keyword evidence="1" id="KW-0472">Membrane</keyword>
<feature type="transmembrane region" description="Helical" evidence="1">
    <location>
        <begin position="97"/>
        <end position="119"/>
    </location>
</feature>
<dbReference type="OrthoDB" id="2958007at2759"/>
<accession>A0A9P6L9W2</accession>
<gene>
    <name evidence="3" type="ORF">BJ322DRAFT_561740</name>
</gene>
<organism evidence="3 4">
    <name type="scientific">Thelephora terrestris</name>
    <dbReference type="NCBI Taxonomy" id="56493"/>
    <lineage>
        <taxon>Eukaryota</taxon>
        <taxon>Fungi</taxon>
        <taxon>Dikarya</taxon>
        <taxon>Basidiomycota</taxon>
        <taxon>Agaricomycotina</taxon>
        <taxon>Agaricomycetes</taxon>
        <taxon>Thelephorales</taxon>
        <taxon>Thelephoraceae</taxon>
        <taxon>Thelephora</taxon>
    </lineage>
</organism>
<dbReference type="Pfam" id="PF20151">
    <property type="entry name" value="DUF6533"/>
    <property type="match status" value="1"/>
</dbReference>
<dbReference type="EMBL" id="WIUZ02000003">
    <property type="protein sequence ID" value="KAF9789838.1"/>
    <property type="molecule type" value="Genomic_DNA"/>
</dbReference>
<feature type="transmembrane region" description="Helical" evidence="1">
    <location>
        <begin position="150"/>
        <end position="172"/>
    </location>
</feature>
<reference evidence="3" key="1">
    <citation type="journal article" date="2020" name="Nat. Commun.">
        <title>Large-scale genome sequencing of mycorrhizal fungi provides insights into the early evolution of symbiotic traits.</title>
        <authorList>
            <person name="Miyauchi S."/>
            <person name="Kiss E."/>
            <person name="Kuo A."/>
            <person name="Drula E."/>
            <person name="Kohler A."/>
            <person name="Sanchez-Garcia M."/>
            <person name="Morin E."/>
            <person name="Andreopoulos B."/>
            <person name="Barry K.W."/>
            <person name="Bonito G."/>
            <person name="Buee M."/>
            <person name="Carver A."/>
            <person name="Chen C."/>
            <person name="Cichocki N."/>
            <person name="Clum A."/>
            <person name="Culley D."/>
            <person name="Crous P.W."/>
            <person name="Fauchery L."/>
            <person name="Girlanda M."/>
            <person name="Hayes R.D."/>
            <person name="Keri Z."/>
            <person name="LaButti K."/>
            <person name="Lipzen A."/>
            <person name="Lombard V."/>
            <person name="Magnuson J."/>
            <person name="Maillard F."/>
            <person name="Murat C."/>
            <person name="Nolan M."/>
            <person name="Ohm R.A."/>
            <person name="Pangilinan J."/>
            <person name="Pereira M.F."/>
            <person name="Perotto S."/>
            <person name="Peter M."/>
            <person name="Pfister S."/>
            <person name="Riley R."/>
            <person name="Sitrit Y."/>
            <person name="Stielow J.B."/>
            <person name="Szollosi G."/>
            <person name="Zifcakova L."/>
            <person name="Stursova M."/>
            <person name="Spatafora J.W."/>
            <person name="Tedersoo L."/>
            <person name="Vaario L.M."/>
            <person name="Yamada A."/>
            <person name="Yan M."/>
            <person name="Wang P."/>
            <person name="Xu J."/>
            <person name="Bruns T."/>
            <person name="Baldrian P."/>
            <person name="Vilgalys R."/>
            <person name="Dunand C."/>
            <person name="Henrissat B."/>
            <person name="Grigoriev I.V."/>
            <person name="Hibbett D."/>
            <person name="Nagy L.G."/>
            <person name="Martin F.M."/>
        </authorList>
    </citation>
    <scope>NUCLEOTIDE SEQUENCE</scope>
    <source>
        <strain evidence="3">UH-Tt-Lm1</strain>
    </source>
</reference>
<dbReference type="InterPro" id="IPR045340">
    <property type="entry name" value="DUF6533"/>
</dbReference>
<evidence type="ECO:0000313" key="4">
    <source>
        <dbReference type="Proteomes" id="UP000736335"/>
    </source>
</evidence>
<evidence type="ECO:0000256" key="1">
    <source>
        <dbReference type="SAM" id="Phobius"/>
    </source>
</evidence>
<dbReference type="AlphaFoldDB" id="A0A9P6L9W2"/>
<reference evidence="3" key="2">
    <citation type="submission" date="2020-11" db="EMBL/GenBank/DDBJ databases">
        <authorList>
            <consortium name="DOE Joint Genome Institute"/>
            <person name="Kuo A."/>
            <person name="Miyauchi S."/>
            <person name="Kiss E."/>
            <person name="Drula E."/>
            <person name="Kohler A."/>
            <person name="Sanchez-Garcia M."/>
            <person name="Andreopoulos B."/>
            <person name="Barry K.W."/>
            <person name="Bonito G."/>
            <person name="Buee M."/>
            <person name="Carver A."/>
            <person name="Chen C."/>
            <person name="Cichocki N."/>
            <person name="Clum A."/>
            <person name="Culley D."/>
            <person name="Crous P.W."/>
            <person name="Fauchery L."/>
            <person name="Girlanda M."/>
            <person name="Hayes R."/>
            <person name="Keri Z."/>
            <person name="Labutti K."/>
            <person name="Lipzen A."/>
            <person name="Lombard V."/>
            <person name="Magnuson J."/>
            <person name="Maillard F."/>
            <person name="Morin E."/>
            <person name="Murat C."/>
            <person name="Nolan M."/>
            <person name="Ohm R."/>
            <person name="Pangilinan J."/>
            <person name="Pereira M."/>
            <person name="Perotto S."/>
            <person name="Peter M."/>
            <person name="Riley R."/>
            <person name="Sitrit Y."/>
            <person name="Stielow B."/>
            <person name="Szollosi G."/>
            <person name="Zifcakova L."/>
            <person name="Stursova M."/>
            <person name="Spatafora J.W."/>
            <person name="Tedersoo L."/>
            <person name="Vaario L.-M."/>
            <person name="Yamada A."/>
            <person name="Yan M."/>
            <person name="Wang P."/>
            <person name="Xu J."/>
            <person name="Bruns T."/>
            <person name="Baldrian P."/>
            <person name="Vilgalys R."/>
            <person name="Henrissat B."/>
            <person name="Grigoriev I.V."/>
            <person name="Hibbett D."/>
            <person name="Nagy L.G."/>
            <person name="Martin F.M."/>
        </authorList>
    </citation>
    <scope>NUCLEOTIDE SEQUENCE</scope>
    <source>
        <strain evidence="3">UH-Tt-Lm1</strain>
    </source>
</reference>
<keyword evidence="1" id="KW-0812">Transmembrane</keyword>
<evidence type="ECO:0000259" key="2">
    <source>
        <dbReference type="Pfam" id="PF20151"/>
    </source>
</evidence>
<keyword evidence="4" id="KW-1185">Reference proteome</keyword>
<protein>
    <recommendedName>
        <fullName evidence="2">DUF6533 domain-containing protein</fullName>
    </recommendedName>
</protein>
<keyword evidence="1" id="KW-1133">Transmembrane helix</keyword>
<comment type="caution">
    <text evidence="3">The sequence shown here is derived from an EMBL/GenBank/DDBJ whole genome shotgun (WGS) entry which is preliminary data.</text>
</comment>
<feature type="domain" description="DUF6533" evidence="2">
    <location>
        <begin position="20"/>
        <end position="64"/>
    </location>
</feature>
<proteinExistence type="predicted"/>
<sequence length="206" mass="23301">MSAELDSLIALGNDIIATKYYGVATTTILFYDYLLTLADEVEYFWSKKKSWTFWLFIANRYFPMTATVFFVLTMVVCTFVAQVALTARIYAVTFKNAAIAIGFAAVTVFQFALGIYVTALTITMGAQKFPPIPLGAYNLCVFSPHRTLEIVYTSVSLFYDSLAFSMIIFFTTRLSRKVRGLRVPPLLEIIAEDATWNRSNSFRARE</sequence>